<keyword evidence="2" id="KW-1185">Reference proteome</keyword>
<gene>
    <name evidence="1" type="ORF">MAR_006021</name>
</gene>
<reference evidence="1" key="1">
    <citation type="submission" date="2022-11" db="EMBL/GenBank/DDBJ databases">
        <title>Centuries of genome instability and evolution in soft-shell clam transmissible cancer (bioRxiv).</title>
        <authorList>
            <person name="Hart S.F.M."/>
            <person name="Yonemitsu M.A."/>
            <person name="Giersch R.M."/>
            <person name="Beal B.F."/>
            <person name="Arriagada G."/>
            <person name="Davis B.W."/>
            <person name="Ostrander E.A."/>
            <person name="Goff S.P."/>
            <person name="Metzger M.J."/>
        </authorList>
    </citation>
    <scope>NUCLEOTIDE SEQUENCE</scope>
    <source>
        <strain evidence="1">MELC-2E11</strain>
        <tissue evidence="1">Siphon/mantle</tissue>
    </source>
</reference>
<sequence>MHNVGQQRLKYLRITMYYFGKQGLCTNVIGHMTLGDIILRVDSMRCFLCGLCSPKEMWGGVWWSTMSQTWGLGIVTKSIKIASHLPTYWMQTTGCDIVREIILAAYNIQQLTDATKMAQEL</sequence>
<proteinExistence type="predicted"/>
<protein>
    <submittedName>
        <fullName evidence="1">Uncharacterized protein</fullName>
    </submittedName>
</protein>
<accession>A0ABY7DB33</accession>
<dbReference type="Proteomes" id="UP001164746">
    <property type="component" value="Chromosome 1"/>
</dbReference>
<name>A0ABY7DB33_MYAAR</name>
<evidence type="ECO:0000313" key="2">
    <source>
        <dbReference type="Proteomes" id="UP001164746"/>
    </source>
</evidence>
<organism evidence="1 2">
    <name type="scientific">Mya arenaria</name>
    <name type="common">Soft-shell clam</name>
    <dbReference type="NCBI Taxonomy" id="6604"/>
    <lineage>
        <taxon>Eukaryota</taxon>
        <taxon>Metazoa</taxon>
        <taxon>Spiralia</taxon>
        <taxon>Lophotrochozoa</taxon>
        <taxon>Mollusca</taxon>
        <taxon>Bivalvia</taxon>
        <taxon>Autobranchia</taxon>
        <taxon>Heteroconchia</taxon>
        <taxon>Euheterodonta</taxon>
        <taxon>Imparidentia</taxon>
        <taxon>Neoheterodontei</taxon>
        <taxon>Myida</taxon>
        <taxon>Myoidea</taxon>
        <taxon>Myidae</taxon>
        <taxon>Mya</taxon>
    </lineage>
</organism>
<evidence type="ECO:0000313" key="1">
    <source>
        <dbReference type="EMBL" id="WAQ93550.1"/>
    </source>
</evidence>
<dbReference type="EMBL" id="CP111012">
    <property type="protein sequence ID" value="WAQ93550.1"/>
    <property type="molecule type" value="Genomic_DNA"/>
</dbReference>